<dbReference type="PROSITE" id="PS51192">
    <property type="entry name" value="HELICASE_ATP_BIND_1"/>
    <property type="match status" value="1"/>
</dbReference>
<proteinExistence type="inferred from homology"/>
<dbReference type="Pfam" id="PF00271">
    <property type="entry name" value="Helicase_C"/>
    <property type="match status" value="1"/>
</dbReference>
<accession>A0AAN8KCT7</accession>
<dbReference type="Gene3D" id="3.40.50.300">
    <property type="entry name" value="P-loop containing nucleotide triphosphate hydrolases"/>
    <property type="match status" value="2"/>
</dbReference>
<dbReference type="GO" id="GO:0005737">
    <property type="term" value="C:cytoplasm"/>
    <property type="evidence" value="ECO:0007669"/>
    <property type="project" value="TreeGrafter"/>
</dbReference>
<dbReference type="GO" id="GO:0005524">
    <property type="term" value="F:ATP binding"/>
    <property type="evidence" value="ECO:0007669"/>
    <property type="project" value="UniProtKB-KW"/>
</dbReference>
<dbReference type="GO" id="GO:0003677">
    <property type="term" value="F:DNA binding"/>
    <property type="evidence" value="ECO:0007669"/>
    <property type="project" value="UniProtKB-KW"/>
</dbReference>
<evidence type="ECO:0000313" key="13">
    <source>
        <dbReference type="Proteomes" id="UP001347796"/>
    </source>
</evidence>
<dbReference type="GO" id="GO:0000724">
    <property type="term" value="P:double-strand break repair via homologous recombination"/>
    <property type="evidence" value="ECO:0007669"/>
    <property type="project" value="TreeGrafter"/>
</dbReference>
<evidence type="ECO:0000256" key="1">
    <source>
        <dbReference type="ARBA" id="ARBA00005446"/>
    </source>
</evidence>
<evidence type="ECO:0000256" key="5">
    <source>
        <dbReference type="ARBA" id="ARBA00023235"/>
    </source>
</evidence>
<evidence type="ECO:0000259" key="11">
    <source>
        <dbReference type="PROSITE" id="PS51194"/>
    </source>
</evidence>
<evidence type="ECO:0000256" key="4">
    <source>
        <dbReference type="ARBA" id="ARBA00023125"/>
    </source>
</evidence>
<organism evidence="12 13">
    <name type="scientific">Patella caerulea</name>
    <name type="common">Rayed Mediterranean limpet</name>
    <dbReference type="NCBI Taxonomy" id="87958"/>
    <lineage>
        <taxon>Eukaryota</taxon>
        <taxon>Metazoa</taxon>
        <taxon>Spiralia</taxon>
        <taxon>Lophotrochozoa</taxon>
        <taxon>Mollusca</taxon>
        <taxon>Gastropoda</taxon>
        <taxon>Patellogastropoda</taxon>
        <taxon>Patelloidea</taxon>
        <taxon>Patellidae</taxon>
        <taxon>Patella</taxon>
    </lineage>
</organism>
<evidence type="ECO:0000256" key="7">
    <source>
        <dbReference type="ARBA" id="ARBA00034617"/>
    </source>
</evidence>
<evidence type="ECO:0000256" key="8">
    <source>
        <dbReference type="ARBA" id="ARBA00034808"/>
    </source>
</evidence>
<dbReference type="PROSITE" id="PS51194">
    <property type="entry name" value="HELICASE_CTER"/>
    <property type="match status" value="1"/>
</dbReference>
<keyword evidence="4" id="KW-0238">DNA-binding</keyword>
<dbReference type="GO" id="GO:0005694">
    <property type="term" value="C:chromosome"/>
    <property type="evidence" value="ECO:0007669"/>
    <property type="project" value="TreeGrafter"/>
</dbReference>
<dbReference type="AlphaFoldDB" id="A0AAN8KCT7"/>
<protein>
    <recommendedName>
        <fullName evidence="8">DNA 3'-5' helicase</fullName>
        <ecNumber evidence="8">5.6.2.4</ecNumber>
    </recommendedName>
    <alternativeName>
        <fullName evidence="9">DNA 3'-5' helicase BLM</fullName>
    </alternativeName>
</protein>
<dbReference type="PANTHER" id="PTHR13710">
    <property type="entry name" value="DNA HELICASE RECQ FAMILY MEMBER"/>
    <property type="match status" value="1"/>
</dbReference>
<dbReference type="Proteomes" id="UP001347796">
    <property type="component" value="Unassembled WGS sequence"/>
</dbReference>
<feature type="domain" description="Helicase ATP-binding" evidence="10">
    <location>
        <begin position="29"/>
        <end position="201"/>
    </location>
</feature>
<evidence type="ECO:0000313" key="12">
    <source>
        <dbReference type="EMBL" id="KAK6191175.1"/>
    </source>
</evidence>
<dbReference type="GO" id="GO:0043138">
    <property type="term" value="F:3'-5' DNA helicase activity"/>
    <property type="evidence" value="ECO:0007669"/>
    <property type="project" value="UniProtKB-EC"/>
</dbReference>
<comment type="caution">
    <text evidence="12">The sequence shown here is derived from an EMBL/GenBank/DDBJ whole genome shotgun (WGS) entry which is preliminary data.</text>
</comment>
<comment type="catalytic activity">
    <reaction evidence="7">
        <text>Couples ATP hydrolysis with the unwinding of duplex DNA by translocating in the 3'-5' direction.</text>
        <dbReference type="EC" id="5.6.2.4"/>
    </reaction>
</comment>
<dbReference type="InterPro" id="IPR001650">
    <property type="entry name" value="Helicase_C-like"/>
</dbReference>
<dbReference type="SMART" id="SM00490">
    <property type="entry name" value="HELICc"/>
    <property type="match status" value="1"/>
</dbReference>
<keyword evidence="3" id="KW-0067">ATP-binding</keyword>
<dbReference type="InterPro" id="IPR011545">
    <property type="entry name" value="DEAD/DEAH_box_helicase_dom"/>
</dbReference>
<dbReference type="SUPFAM" id="SSF52540">
    <property type="entry name" value="P-loop containing nucleoside triphosphate hydrolases"/>
    <property type="match status" value="1"/>
</dbReference>
<keyword evidence="6" id="KW-0539">Nucleus</keyword>
<dbReference type="GO" id="GO:0009378">
    <property type="term" value="F:four-way junction helicase activity"/>
    <property type="evidence" value="ECO:0007669"/>
    <property type="project" value="TreeGrafter"/>
</dbReference>
<dbReference type="Pfam" id="PF00270">
    <property type="entry name" value="DEAD"/>
    <property type="match status" value="1"/>
</dbReference>
<keyword evidence="5" id="KW-0413">Isomerase</keyword>
<evidence type="ECO:0000256" key="6">
    <source>
        <dbReference type="ARBA" id="ARBA00023242"/>
    </source>
</evidence>
<name>A0AAN8KCT7_PATCE</name>
<dbReference type="PANTHER" id="PTHR13710:SF153">
    <property type="entry name" value="RECQ-LIKE DNA HELICASE BLM"/>
    <property type="match status" value="1"/>
</dbReference>
<evidence type="ECO:0000256" key="3">
    <source>
        <dbReference type="ARBA" id="ARBA00022840"/>
    </source>
</evidence>
<dbReference type="EC" id="5.6.2.4" evidence="8"/>
<dbReference type="SMART" id="SM00487">
    <property type="entry name" value="DEXDc"/>
    <property type="match status" value="1"/>
</dbReference>
<evidence type="ECO:0000256" key="2">
    <source>
        <dbReference type="ARBA" id="ARBA00022741"/>
    </source>
</evidence>
<evidence type="ECO:0000256" key="9">
    <source>
        <dbReference type="ARBA" id="ARBA00044542"/>
    </source>
</evidence>
<dbReference type="InterPro" id="IPR014001">
    <property type="entry name" value="Helicase_ATP-bd"/>
</dbReference>
<sequence>MATSIDSTFSLIKNKFTIECLSENQKKSIQTVLDKKDVFICTKTGSGKSLSYESVPVIVSDPVCVLIIAPLNSIMDEQKKKLEGFGFRCAVIHSGQEDIDVKAVKFIFTSPEIAVGDTKLRKQFYTTEFKETLKLIVVDEAHTVLQWGESHEGNDPFREYFSRIGELRSVFLNVPVMALTATASPLKRKRIMKSLCLNDCVTILDSPDRTNIKISTSKISNISKAQDYFTPLLDDVETQKDSYPRTLIFCTLINDCAKVYIYFLERFGRQSTLFNMYHSETKDYVNASIREDMNLENGNIRVLICTNVAGMGVNFRGVQQIIHYGLPRDMDTFVQQMGRAGRDGTLSHEIILMKMIGSHLKTVEPFLLNLCKNTEQCRHKLLCDAYLCKHEQIIPKHNCCDICELQCSCGSVDCRVKHPLLRDTGKLDDEEESRHQMNTDISDDDKRILRLRLECLQSNLKEESDDMFSTLSDSAIDDIMINCSVILKPADVLIYATCWAYPVAVQVCEILNNVIGDRDLSESEGEEVAGLE</sequence>
<gene>
    <name evidence="12" type="ORF">SNE40_002913</name>
</gene>
<evidence type="ECO:0000259" key="10">
    <source>
        <dbReference type="PROSITE" id="PS51192"/>
    </source>
</evidence>
<keyword evidence="2" id="KW-0547">Nucleotide-binding</keyword>
<comment type="similarity">
    <text evidence="1">Belongs to the helicase family. RecQ subfamily.</text>
</comment>
<dbReference type="EMBL" id="JAZGQO010000002">
    <property type="protein sequence ID" value="KAK6191175.1"/>
    <property type="molecule type" value="Genomic_DNA"/>
</dbReference>
<keyword evidence="13" id="KW-1185">Reference proteome</keyword>
<reference evidence="12 13" key="1">
    <citation type="submission" date="2024-01" db="EMBL/GenBank/DDBJ databases">
        <title>The genome of the rayed Mediterranean limpet Patella caerulea (Linnaeus, 1758).</title>
        <authorList>
            <person name="Anh-Thu Weber A."/>
            <person name="Halstead-Nussloch G."/>
        </authorList>
    </citation>
    <scope>NUCLEOTIDE SEQUENCE [LARGE SCALE GENOMIC DNA]</scope>
    <source>
        <strain evidence="12">AATW-2023a</strain>
        <tissue evidence="12">Whole specimen</tissue>
    </source>
</reference>
<feature type="domain" description="Helicase C-terminal" evidence="11">
    <location>
        <begin position="228"/>
        <end position="382"/>
    </location>
</feature>
<dbReference type="InterPro" id="IPR027417">
    <property type="entry name" value="P-loop_NTPase"/>
</dbReference>
<dbReference type="GO" id="GO:0005634">
    <property type="term" value="C:nucleus"/>
    <property type="evidence" value="ECO:0007669"/>
    <property type="project" value="TreeGrafter"/>
</dbReference>